<evidence type="ECO:0000313" key="2">
    <source>
        <dbReference type="WBParaSite" id="BTMF_0000339901-mRNA-1"/>
    </source>
</evidence>
<accession>A0A0R3QAN0</accession>
<organism evidence="2">
    <name type="scientific">Brugia timori</name>
    <dbReference type="NCBI Taxonomy" id="42155"/>
    <lineage>
        <taxon>Eukaryota</taxon>
        <taxon>Metazoa</taxon>
        <taxon>Ecdysozoa</taxon>
        <taxon>Nematoda</taxon>
        <taxon>Chromadorea</taxon>
        <taxon>Rhabditida</taxon>
        <taxon>Spirurina</taxon>
        <taxon>Spiruromorpha</taxon>
        <taxon>Filarioidea</taxon>
        <taxon>Onchocercidae</taxon>
        <taxon>Brugia</taxon>
    </lineage>
</organism>
<proteinExistence type="predicted"/>
<reference evidence="2" key="1">
    <citation type="submission" date="2017-02" db="UniProtKB">
        <authorList>
            <consortium name="WormBaseParasite"/>
        </authorList>
    </citation>
    <scope>IDENTIFICATION</scope>
</reference>
<evidence type="ECO:0000256" key="1">
    <source>
        <dbReference type="SAM" id="Phobius"/>
    </source>
</evidence>
<dbReference type="WBParaSite" id="BTMF_0000339901-mRNA-1">
    <property type="protein sequence ID" value="BTMF_0000339901-mRNA-1"/>
    <property type="gene ID" value="BTMF_0000339901"/>
</dbReference>
<name>A0A0R3QAN0_9BILA</name>
<dbReference type="AlphaFoldDB" id="A0A0R3QAN0"/>
<sequence>MNRLCNLNLELYHMLLQGVDEHLNYREVSIAHVICSCNFPLPVLNLLDLLSNDQLMLSFLVPNNQFVVLVNDFQFVIYCFLFYYFLKFTHFILSIYSFFLIFVPFPDNFFFPFILIFLNFKNDGRQTSSNSFYDTFGSY</sequence>
<protein>
    <submittedName>
        <fullName evidence="2">Uncharacterized protein</fullName>
    </submittedName>
</protein>
<feature type="transmembrane region" description="Helical" evidence="1">
    <location>
        <begin position="66"/>
        <end position="85"/>
    </location>
</feature>
<keyword evidence="1" id="KW-1133">Transmembrane helix</keyword>
<keyword evidence="1" id="KW-0472">Membrane</keyword>
<feature type="transmembrane region" description="Helical" evidence="1">
    <location>
        <begin position="91"/>
        <end position="118"/>
    </location>
</feature>
<keyword evidence="1" id="KW-0812">Transmembrane</keyword>